<gene>
    <name evidence="2" type="ORF">ACFS1K_02620</name>
</gene>
<dbReference type="Pfam" id="PF13372">
    <property type="entry name" value="Alginate_exp"/>
    <property type="match status" value="1"/>
</dbReference>
<protein>
    <submittedName>
        <fullName evidence="2">Alginate export family protein</fullName>
    </submittedName>
</protein>
<name>A0ABW5VEG9_9FLAO</name>
<reference evidence="3" key="1">
    <citation type="journal article" date="2019" name="Int. J. Syst. Evol. Microbiol.">
        <title>The Global Catalogue of Microorganisms (GCM) 10K type strain sequencing project: providing services to taxonomists for standard genome sequencing and annotation.</title>
        <authorList>
            <consortium name="The Broad Institute Genomics Platform"/>
            <consortium name="The Broad Institute Genome Sequencing Center for Infectious Disease"/>
            <person name="Wu L."/>
            <person name="Ma J."/>
        </authorList>
    </citation>
    <scope>NUCLEOTIDE SEQUENCE [LARGE SCALE GENOMIC DNA]</scope>
    <source>
        <strain evidence="3">KCTC 52924</strain>
    </source>
</reference>
<organism evidence="2 3">
    <name type="scientific">Arenibacter antarcticus</name>
    <dbReference type="NCBI Taxonomy" id="2040469"/>
    <lineage>
        <taxon>Bacteria</taxon>
        <taxon>Pseudomonadati</taxon>
        <taxon>Bacteroidota</taxon>
        <taxon>Flavobacteriia</taxon>
        <taxon>Flavobacteriales</taxon>
        <taxon>Flavobacteriaceae</taxon>
        <taxon>Arenibacter</taxon>
    </lineage>
</organism>
<evidence type="ECO:0000313" key="2">
    <source>
        <dbReference type="EMBL" id="MFD2788648.1"/>
    </source>
</evidence>
<feature type="domain" description="Alginate export" evidence="1">
    <location>
        <begin position="53"/>
        <end position="386"/>
    </location>
</feature>
<accession>A0ABW5VEG9</accession>
<evidence type="ECO:0000313" key="3">
    <source>
        <dbReference type="Proteomes" id="UP001597532"/>
    </source>
</evidence>
<dbReference type="SUPFAM" id="SSF56935">
    <property type="entry name" value="Porins"/>
    <property type="match status" value="1"/>
</dbReference>
<dbReference type="InterPro" id="IPR053728">
    <property type="entry name" value="Alginate_Permeability_Chnl"/>
</dbReference>
<sequence>MKPDNFIKVVFCFFIFSFGHAQFSLDTELRPRAEYRHGYKTLIPDHVDAALFVSQRTRLNADYKLDGLSFYLSLQDVRVWGDVPQLNLSDKNGLGIHQVWGEIQLLEDLSLKVGRQEISYDDHRIFGNVGWAQQARSHDALLLKYQKSDFKIHLGLAYNQDAERLNGTTLTTPSTYKSLHYIWGNKTWEQFSASLLILNNGEQFIDLINSNNNKTRYSQTLGTHLKYQEGHLNLSSNIFYQIGKDVLDNDLNAFLLALEGNYNVTQKWRVGLGAELQSGNNNGLPADGKNKAFTPFYGTNHKFNGHMDYFYVGSHNNNVGLLDVYVQTKLTISEKSDLSLAFHNFSAEGKISGTDKKELGSELDLAYAYKLQKYVSLTTGYSHLFPTKGMETLKGNSDGNTNNWGWVMLTINPTLFTTKE</sequence>
<dbReference type="InterPro" id="IPR025388">
    <property type="entry name" value="Alginate_export_dom"/>
</dbReference>
<comment type="caution">
    <text evidence="2">The sequence shown here is derived from an EMBL/GenBank/DDBJ whole genome shotgun (WGS) entry which is preliminary data.</text>
</comment>
<proteinExistence type="predicted"/>
<dbReference type="RefSeq" id="WP_251806946.1">
    <property type="nucleotide sequence ID" value="NZ_CP166679.1"/>
</dbReference>
<keyword evidence="3" id="KW-1185">Reference proteome</keyword>
<dbReference type="Proteomes" id="UP001597532">
    <property type="component" value="Unassembled WGS sequence"/>
</dbReference>
<dbReference type="Gene3D" id="2.40.160.100">
    <property type="match status" value="1"/>
</dbReference>
<dbReference type="EMBL" id="JBHUOK010000004">
    <property type="protein sequence ID" value="MFD2788648.1"/>
    <property type="molecule type" value="Genomic_DNA"/>
</dbReference>
<evidence type="ECO:0000259" key="1">
    <source>
        <dbReference type="Pfam" id="PF13372"/>
    </source>
</evidence>